<name>A0AAV1XV02_LUPLU</name>
<feature type="region of interest" description="Disordered" evidence="1">
    <location>
        <begin position="1"/>
        <end position="22"/>
    </location>
</feature>
<organism evidence="2 3">
    <name type="scientific">Lupinus luteus</name>
    <name type="common">European yellow lupine</name>
    <dbReference type="NCBI Taxonomy" id="3873"/>
    <lineage>
        <taxon>Eukaryota</taxon>
        <taxon>Viridiplantae</taxon>
        <taxon>Streptophyta</taxon>
        <taxon>Embryophyta</taxon>
        <taxon>Tracheophyta</taxon>
        <taxon>Spermatophyta</taxon>
        <taxon>Magnoliopsida</taxon>
        <taxon>eudicotyledons</taxon>
        <taxon>Gunneridae</taxon>
        <taxon>Pentapetalae</taxon>
        <taxon>rosids</taxon>
        <taxon>fabids</taxon>
        <taxon>Fabales</taxon>
        <taxon>Fabaceae</taxon>
        <taxon>Papilionoideae</taxon>
        <taxon>50 kb inversion clade</taxon>
        <taxon>genistoids sensu lato</taxon>
        <taxon>core genistoids</taxon>
        <taxon>Genisteae</taxon>
        <taxon>Lupinus</taxon>
    </lineage>
</organism>
<dbReference type="AlphaFoldDB" id="A0AAV1XV02"/>
<proteinExistence type="predicted"/>
<dbReference type="Proteomes" id="UP001497480">
    <property type="component" value="Unassembled WGS sequence"/>
</dbReference>
<evidence type="ECO:0000313" key="2">
    <source>
        <dbReference type="EMBL" id="CAL0324733.1"/>
    </source>
</evidence>
<accession>A0AAV1XV02</accession>
<evidence type="ECO:0000256" key="1">
    <source>
        <dbReference type="SAM" id="MobiDB-lite"/>
    </source>
</evidence>
<sequence>MDLQPKIEPGLPPPPEFSSTNKANLDDNSVFELVSILHTAFCFDEFDNVEKVLVPRDASLKAKIFLLTNED</sequence>
<reference evidence="2 3" key="1">
    <citation type="submission" date="2024-03" db="EMBL/GenBank/DDBJ databases">
        <authorList>
            <person name="Martinez-Hernandez J."/>
        </authorList>
    </citation>
    <scope>NUCLEOTIDE SEQUENCE [LARGE SCALE GENOMIC DNA]</scope>
</reference>
<comment type="caution">
    <text evidence="2">The sequence shown here is derived from an EMBL/GenBank/DDBJ whole genome shotgun (WGS) entry which is preliminary data.</text>
</comment>
<protein>
    <submittedName>
        <fullName evidence="2">Uncharacterized protein</fullName>
    </submittedName>
</protein>
<keyword evidence="3" id="KW-1185">Reference proteome</keyword>
<gene>
    <name evidence="2" type="ORF">LLUT_LOCUS25793</name>
</gene>
<dbReference type="EMBL" id="CAXHTB010000018">
    <property type="protein sequence ID" value="CAL0324733.1"/>
    <property type="molecule type" value="Genomic_DNA"/>
</dbReference>
<evidence type="ECO:0000313" key="3">
    <source>
        <dbReference type="Proteomes" id="UP001497480"/>
    </source>
</evidence>